<dbReference type="GO" id="GO:0005524">
    <property type="term" value="F:ATP binding"/>
    <property type="evidence" value="ECO:0007669"/>
    <property type="project" value="UniProtKB-KW"/>
</dbReference>
<proteinExistence type="predicted"/>
<reference evidence="1 2" key="1">
    <citation type="submission" date="2019-08" db="EMBL/GenBank/DDBJ databases">
        <authorList>
            <person name="Shi S."/>
        </authorList>
    </citation>
    <scope>NUCLEOTIDE SEQUENCE [LARGE SCALE GENOMIC DNA]</scope>
    <source>
        <strain evidence="1 2">GY10130</strain>
    </source>
</reference>
<organism evidence="1 2">
    <name type="scientific">Pontibacter qinzhouensis</name>
    <dbReference type="NCBI Taxonomy" id="2603253"/>
    <lineage>
        <taxon>Bacteria</taxon>
        <taxon>Pseudomonadati</taxon>
        <taxon>Bacteroidota</taxon>
        <taxon>Cytophagia</taxon>
        <taxon>Cytophagales</taxon>
        <taxon>Hymenobacteraceae</taxon>
        <taxon>Pontibacter</taxon>
    </lineage>
</organism>
<evidence type="ECO:0000313" key="1">
    <source>
        <dbReference type="EMBL" id="TXK50541.1"/>
    </source>
</evidence>
<keyword evidence="1" id="KW-0547">Nucleotide-binding</keyword>
<comment type="caution">
    <text evidence="1">The sequence shown here is derived from an EMBL/GenBank/DDBJ whole genome shotgun (WGS) entry which is preliminary data.</text>
</comment>
<accession>A0A5C8KAS4</accession>
<protein>
    <submittedName>
        <fullName evidence="1">ATP-binding protein</fullName>
    </submittedName>
</protein>
<evidence type="ECO:0000313" key="2">
    <source>
        <dbReference type="Proteomes" id="UP000321926"/>
    </source>
</evidence>
<sequence>MTTAESTLYDRAANIIYVSNISGNSAEKNGKGFIATMKPDGSVAELNWLTGLNAPKGMAMLNGRLYVTDIDVLVEIDVASRKVLNRYPVQDAVFLNDAATDGRIIYFSDSRTGKIHSLENGTVVTVAEGLENINGLAFNEAGQLFLLDGKGLHRYIMADKNTEPVNEAVTGGDGLVILNDSTFIASRWDGEIYFISNGQEHLMLDTKAAGANTADIDFIAEENLVLVPTFKDNRVVAYKLNY</sequence>
<dbReference type="SUPFAM" id="SSF63829">
    <property type="entry name" value="Calcium-dependent phosphotriesterase"/>
    <property type="match status" value="1"/>
</dbReference>
<dbReference type="EMBL" id="VRTY01000012">
    <property type="protein sequence ID" value="TXK50541.1"/>
    <property type="molecule type" value="Genomic_DNA"/>
</dbReference>
<keyword evidence="1" id="KW-0067">ATP-binding</keyword>
<dbReference type="InterPro" id="IPR011042">
    <property type="entry name" value="6-blade_b-propeller_TolB-like"/>
</dbReference>
<dbReference type="AlphaFoldDB" id="A0A5C8KAS4"/>
<dbReference type="Gene3D" id="2.120.10.30">
    <property type="entry name" value="TolB, C-terminal domain"/>
    <property type="match status" value="1"/>
</dbReference>
<name>A0A5C8KAS4_9BACT</name>
<keyword evidence="2" id="KW-1185">Reference proteome</keyword>
<dbReference type="Proteomes" id="UP000321926">
    <property type="component" value="Unassembled WGS sequence"/>
</dbReference>
<dbReference type="OrthoDB" id="7675395at2"/>
<gene>
    <name evidence="1" type="ORF">FVR03_04870</name>
</gene>